<organism evidence="9 10">
    <name type="scientific">Pseudomaricurvus hydrocarbonicus</name>
    <dbReference type="NCBI Taxonomy" id="1470433"/>
    <lineage>
        <taxon>Bacteria</taxon>
        <taxon>Pseudomonadati</taxon>
        <taxon>Pseudomonadota</taxon>
        <taxon>Gammaproteobacteria</taxon>
        <taxon>Cellvibrionales</taxon>
        <taxon>Cellvibrionaceae</taxon>
        <taxon>Pseudomaricurvus</taxon>
    </lineage>
</organism>
<evidence type="ECO:0000256" key="1">
    <source>
        <dbReference type="ARBA" id="ARBA00022516"/>
    </source>
</evidence>
<dbReference type="SUPFAM" id="SSF51161">
    <property type="entry name" value="Trimeric LpxA-like enzymes"/>
    <property type="match status" value="1"/>
</dbReference>
<evidence type="ECO:0000256" key="4">
    <source>
        <dbReference type="ARBA" id="ARBA00022737"/>
    </source>
</evidence>
<comment type="subunit">
    <text evidence="7">Homotrimer.</text>
</comment>
<accession>A0A9E5JPH2</accession>
<evidence type="ECO:0000313" key="10">
    <source>
        <dbReference type="Proteomes" id="UP000787472"/>
    </source>
</evidence>
<evidence type="ECO:0000256" key="5">
    <source>
        <dbReference type="ARBA" id="ARBA00023098"/>
    </source>
</evidence>
<dbReference type="HAMAP" id="MF_00523">
    <property type="entry name" value="LpxD"/>
    <property type="match status" value="1"/>
</dbReference>
<dbReference type="Gene3D" id="1.20.5.170">
    <property type="match status" value="1"/>
</dbReference>
<evidence type="ECO:0000313" key="9">
    <source>
        <dbReference type="EMBL" id="NHO64188.1"/>
    </source>
</evidence>
<dbReference type="Pfam" id="PF00132">
    <property type="entry name" value="Hexapep"/>
    <property type="match status" value="3"/>
</dbReference>
<gene>
    <name evidence="7 9" type="primary">lpxD</name>
    <name evidence="9" type="ORF">G8770_01345</name>
</gene>
<dbReference type="GO" id="GO:0103118">
    <property type="term" value="F:UDP-3-O-[(3R)-3-hydroxyacyl]-glucosamine N-acyltransferase activity"/>
    <property type="evidence" value="ECO:0007669"/>
    <property type="project" value="UniProtKB-EC"/>
</dbReference>
<reference evidence="9" key="1">
    <citation type="submission" date="2020-03" db="EMBL/GenBank/DDBJ databases">
        <authorList>
            <person name="Guo F."/>
        </authorList>
    </citation>
    <scope>NUCLEOTIDE SEQUENCE</scope>
    <source>
        <strain evidence="9">JCM 30134</strain>
    </source>
</reference>
<dbReference type="GO" id="GO:0016410">
    <property type="term" value="F:N-acyltransferase activity"/>
    <property type="evidence" value="ECO:0007669"/>
    <property type="project" value="InterPro"/>
</dbReference>
<evidence type="ECO:0000259" key="8">
    <source>
        <dbReference type="Pfam" id="PF04613"/>
    </source>
</evidence>
<comment type="catalytic activity">
    <reaction evidence="7">
        <text>a UDP-3-O-[(3R)-3-hydroxyacyl]-alpha-D-glucosamine + a (3R)-hydroxyacyl-[ACP] = a UDP-2-N,3-O-bis[(3R)-3-hydroxyacyl]-alpha-D-glucosamine + holo-[ACP] + H(+)</text>
        <dbReference type="Rhea" id="RHEA:53836"/>
        <dbReference type="Rhea" id="RHEA-COMP:9685"/>
        <dbReference type="Rhea" id="RHEA-COMP:9945"/>
        <dbReference type="ChEBI" id="CHEBI:15378"/>
        <dbReference type="ChEBI" id="CHEBI:64479"/>
        <dbReference type="ChEBI" id="CHEBI:78827"/>
        <dbReference type="ChEBI" id="CHEBI:137740"/>
        <dbReference type="ChEBI" id="CHEBI:137748"/>
        <dbReference type="EC" id="2.3.1.191"/>
    </reaction>
</comment>
<comment type="pathway">
    <text evidence="7">Bacterial outer membrane biogenesis; LPS lipid A biosynthesis.</text>
</comment>
<comment type="similarity">
    <text evidence="7">Belongs to the transferase hexapeptide repeat family. LpxD subfamily.</text>
</comment>
<evidence type="ECO:0000256" key="2">
    <source>
        <dbReference type="ARBA" id="ARBA00022556"/>
    </source>
</evidence>
<dbReference type="CDD" id="cd03352">
    <property type="entry name" value="LbH_LpxD"/>
    <property type="match status" value="1"/>
</dbReference>
<evidence type="ECO:0000256" key="3">
    <source>
        <dbReference type="ARBA" id="ARBA00022679"/>
    </source>
</evidence>
<proteinExistence type="inferred from homology"/>
<protein>
    <recommendedName>
        <fullName evidence="7">UDP-3-O-acylglucosamine N-acyltransferase</fullName>
        <ecNumber evidence="7">2.3.1.191</ecNumber>
    </recommendedName>
</protein>
<dbReference type="AlphaFoldDB" id="A0A9E5JPH2"/>
<keyword evidence="1 7" id="KW-0444">Lipid biosynthesis</keyword>
<dbReference type="PANTHER" id="PTHR43378">
    <property type="entry name" value="UDP-3-O-ACYLGLUCOSAMINE N-ACYLTRANSFERASE"/>
    <property type="match status" value="1"/>
</dbReference>
<dbReference type="EMBL" id="JAAONZ010000001">
    <property type="protein sequence ID" value="NHO64188.1"/>
    <property type="molecule type" value="Genomic_DNA"/>
</dbReference>
<keyword evidence="5 7" id="KW-0443">Lipid metabolism</keyword>
<dbReference type="NCBIfam" id="TIGR01853">
    <property type="entry name" value="lipid_A_lpxD"/>
    <property type="match status" value="1"/>
</dbReference>
<evidence type="ECO:0000256" key="7">
    <source>
        <dbReference type="HAMAP-Rule" id="MF_00523"/>
    </source>
</evidence>
<comment type="function">
    <text evidence="7">Catalyzes the N-acylation of UDP-3-O-acylglucosamine using 3-hydroxyacyl-ACP as the acyl donor. Is involved in the biosynthesis of lipid A, a phosphorylated glycolipid that anchors the lipopolysaccharide to the outer membrane of the cell.</text>
</comment>
<keyword evidence="2 7" id="KW-0441">Lipid A biosynthesis</keyword>
<dbReference type="Pfam" id="PF04613">
    <property type="entry name" value="LpxD"/>
    <property type="match status" value="1"/>
</dbReference>
<dbReference type="Gene3D" id="3.40.1390.10">
    <property type="entry name" value="MurE/MurF, N-terminal domain"/>
    <property type="match status" value="1"/>
</dbReference>
<dbReference type="RefSeq" id="WP_167180963.1">
    <property type="nucleotide sequence ID" value="NZ_JAAONZ010000001.1"/>
</dbReference>
<dbReference type="InterPro" id="IPR007691">
    <property type="entry name" value="LpxD"/>
</dbReference>
<keyword evidence="10" id="KW-1185">Reference proteome</keyword>
<comment type="caution">
    <text evidence="9">The sequence shown here is derived from an EMBL/GenBank/DDBJ whole genome shotgun (WGS) entry which is preliminary data.</text>
</comment>
<dbReference type="Gene3D" id="2.160.10.10">
    <property type="entry name" value="Hexapeptide repeat proteins"/>
    <property type="match status" value="1"/>
</dbReference>
<dbReference type="InterPro" id="IPR001451">
    <property type="entry name" value="Hexapep"/>
</dbReference>
<name>A0A9E5JPH2_9GAMM</name>
<evidence type="ECO:0000256" key="6">
    <source>
        <dbReference type="ARBA" id="ARBA00023315"/>
    </source>
</evidence>
<dbReference type="EC" id="2.3.1.191" evidence="7"/>
<dbReference type="NCBIfam" id="NF002060">
    <property type="entry name" value="PRK00892.1"/>
    <property type="match status" value="1"/>
</dbReference>
<feature type="active site" description="Proton acceptor" evidence="7">
    <location>
        <position position="242"/>
    </location>
</feature>
<dbReference type="GO" id="GO:0009245">
    <property type="term" value="P:lipid A biosynthetic process"/>
    <property type="evidence" value="ECO:0007669"/>
    <property type="project" value="UniProtKB-UniRule"/>
</dbReference>
<dbReference type="Proteomes" id="UP000787472">
    <property type="component" value="Unassembled WGS sequence"/>
</dbReference>
<dbReference type="PANTHER" id="PTHR43378:SF2">
    <property type="entry name" value="UDP-3-O-ACYLGLUCOSAMINE N-ACYLTRANSFERASE 1, MITOCHONDRIAL-RELATED"/>
    <property type="match status" value="1"/>
</dbReference>
<keyword evidence="4 7" id="KW-0677">Repeat</keyword>
<dbReference type="InterPro" id="IPR011004">
    <property type="entry name" value="Trimer_LpxA-like_sf"/>
</dbReference>
<keyword evidence="6 7" id="KW-0012">Acyltransferase</keyword>
<keyword evidence="3 7" id="KW-0808">Transferase</keyword>
<dbReference type="GO" id="GO:0016020">
    <property type="term" value="C:membrane"/>
    <property type="evidence" value="ECO:0007669"/>
    <property type="project" value="GOC"/>
</dbReference>
<feature type="domain" description="UDP-3-O-[3-hydroxymyristoyl] glucosamine N-acyltransferase non-repeat region" evidence="8">
    <location>
        <begin position="27"/>
        <end position="92"/>
    </location>
</feature>
<sequence>MTPTRVWNLRALADLIDADLDGDESYKITSLNTLQSADSHELAFLANPAYLKHLSDTSAGAVILKPDMADSYAGNKLISDNPYLAYATLTALFDPAPAAASGVHPSAVVAASARLGEGVSVGANATISAGVVLGDGSVIGAGCFVGEDTSIGKNSQLHANVSVYHGVSIGDDVNLHSGCVVGADGFGFAPSQQGWVKIHQLGGVVIGDRVEVGACTTIDRGALDDTVIGDGVIIDNLVQIAHNVKIGENTAIAGCTGIAGSATIGRNCTIGGAACIKGHITIVDGVNVSATSFVNKSILEAGSYSSGTVATQTKTWRKNAVRFGQLDQLASRLSTLEKIVSSPGEES</sequence>
<dbReference type="InterPro" id="IPR020573">
    <property type="entry name" value="UDP_GlcNAc_AcTrfase_non-rep"/>
</dbReference>